<dbReference type="AlphaFoldDB" id="A0A1F4ZQV3"/>
<dbReference type="Proteomes" id="UP000176424">
    <property type="component" value="Unassembled WGS sequence"/>
</dbReference>
<dbReference type="Pfam" id="PF06750">
    <property type="entry name" value="A24_N_bact"/>
    <property type="match status" value="1"/>
</dbReference>
<evidence type="ECO:0000259" key="1">
    <source>
        <dbReference type="Pfam" id="PF06750"/>
    </source>
</evidence>
<sequence>MEIILFLLGAMMGSAANALIDRLPRNESWVSGRSHCDKCKHVLNWYDLLPVFSYLLVKGKCRYCKSPIPPRNLLVEMFLGLAFIVFPGNFQL</sequence>
<feature type="domain" description="Prepilin peptidase A24 N-terminal" evidence="1">
    <location>
        <begin position="7"/>
        <end position="86"/>
    </location>
</feature>
<dbReference type="EMBL" id="MEXR01000046">
    <property type="protein sequence ID" value="OGD08879.1"/>
    <property type="molecule type" value="Genomic_DNA"/>
</dbReference>
<dbReference type="InterPro" id="IPR010627">
    <property type="entry name" value="Prepilin_pept_A24_N"/>
</dbReference>
<comment type="caution">
    <text evidence="2">The sequence shown here is derived from an EMBL/GenBank/DDBJ whole genome shotgun (WGS) entry which is preliminary data.</text>
</comment>
<reference evidence="2 3" key="1">
    <citation type="journal article" date="2016" name="Nat. Commun.">
        <title>Thousands of microbial genomes shed light on interconnected biogeochemical processes in an aquifer system.</title>
        <authorList>
            <person name="Anantharaman K."/>
            <person name="Brown C.T."/>
            <person name="Hug L.A."/>
            <person name="Sharon I."/>
            <person name="Castelle C.J."/>
            <person name="Probst A.J."/>
            <person name="Thomas B.C."/>
            <person name="Singh A."/>
            <person name="Wilkins M.J."/>
            <person name="Karaoz U."/>
            <person name="Brodie E.L."/>
            <person name="Williams K.H."/>
            <person name="Hubbard S.S."/>
            <person name="Banfield J.F."/>
        </authorList>
    </citation>
    <scope>NUCLEOTIDE SEQUENCE [LARGE SCALE GENOMIC DNA]</scope>
</reference>
<dbReference type="PANTHER" id="PTHR30487:SF0">
    <property type="entry name" value="PREPILIN LEADER PEPTIDASE_N-METHYLTRANSFERASE-RELATED"/>
    <property type="match status" value="1"/>
</dbReference>
<evidence type="ECO:0000313" key="3">
    <source>
        <dbReference type="Proteomes" id="UP000176424"/>
    </source>
</evidence>
<dbReference type="PANTHER" id="PTHR30487">
    <property type="entry name" value="TYPE 4 PREPILIN-LIKE PROTEINS LEADER PEPTIDE-PROCESSING ENZYME"/>
    <property type="match status" value="1"/>
</dbReference>
<dbReference type="GO" id="GO:0006465">
    <property type="term" value="P:signal peptide processing"/>
    <property type="evidence" value="ECO:0007669"/>
    <property type="project" value="TreeGrafter"/>
</dbReference>
<dbReference type="GO" id="GO:0004190">
    <property type="term" value="F:aspartic-type endopeptidase activity"/>
    <property type="evidence" value="ECO:0007669"/>
    <property type="project" value="TreeGrafter"/>
</dbReference>
<accession>A0A1F4ZQV3</accession>
<dbReference type="GO" id="GO:0005886">
    <property type="term" value="C:plasma membrane"/>
    <property type="evidence" value="ECO:0007669"/>
    <property type="project" value="TreeGrafter"/>
</dbReference>
<gene>
    <name evidence="2" type="ORF">A2397_05950</name>
</gene>
<proteinExistence type="predicted"/>
<protein>
    <recommendedName>
        <fullName evidence="1">Prepilin peptidase A24 N-terminal domain-containing protein</fullName>
    </recommendedName>
</protein>
<dbReference type="InterPro" id="IPR050882">
    <property type="entry name" value="Prepilin_peptidase/N-MTase"/>
</dbReference>
<name>A0A1F4ZQV3_9BACT</name>
<organism evidence="2 3">
    <name type="scientific">Candidatus Amesbacteria bacterium RIFOXYB1_FULL_44_23</name>
    <dbReference type="NCBI Taxonomy" id="1797263"/>
    <lineage>
        <taxon>Bacteria</taxon>
        <taxon>Candidatus Amesiibacteriota</taxon>
    </lineage>
</organism>
<evidence type="ECO:0000313" key="2">
    <source>
        <dbReference type="EMBL" id="OGD08879.1"/>
    </source>
</evidence>
<dbReference type="STRING" id="1797263.A2397_05950"/>